<feature type="transmembrane region" description="Helical" evidence="7">
    <location>
        <begin position="176"/>
        <end position="202"/>
    </location>
</feature>
<dbReference type="InterPro" id="IPR006153">
    <property type="entry name" value="Cation/H_exchanger_TM"/>
</dbReference>
<comment type="subcellular location">
    <subcellularLocation>
        <location evidence="1">Membrane</location>
        <topology evidence="1">Multi-pass membrane protein</topology>
    </subcellularLocation>
</comment>
<feature type="domain" description="Cation/H+ exchanger transmembrane" evidence="8">
    <location>
        <begin position="28"/>
        <end position="412"/>
    </location>
</feature>
<evidence type="ECO:0000256" key="6">
    <source>
        <dbReference type="ARBA" id="ARBA00023136"/>
    </source>
</evidence>
<dbReference type="InterPro" id="IPR050794">
    <property type="entry name" value="CPA2_transporter"/>
</dbReference>
<gene>
    <name evidence="9" type="ORF">CHU93_07980</name>
</gene>
<evidence type="ECO:0000313" key="10">
    <source>
        <dbReference type="Proteomes" id="UP000216991"/>
    </source>
</evidence>
<dbReference type="RefSeq" id="WP_094473565.1">
    <property type="nucleotide sequence ID" value="NZ_NOXT01000106.1"/>
</dbReference>
<dbReference type="Gene3D" id="1.20.1530.20">
    <property type="match status" value="1"/>
</dbReference>
<evidence type="ECO:0000256" key="4">
    <source>
        <dbReference type="ARBA" id="ARBA00022989"/>
    </source>
</evidence>
<evidence type="ECO:0000256" key="2">
    <source>
        <dbReference type="ARBA" id="ARBA00022448"/>
    </source>
</evidence>
<name>A0A255YJA3_9SPHN</name>
<keyword evidence="10" id="KW-1185">Reference proteome</keyword>
<dbReference type="AlphaFoldDB" id="A0A255YJA3"/>
<evidence type="ECO:0000256" key="1">
    <source>
        <dbReference type="ARBA" id="ARBA00004141"/>
    </source>
</evidence>
<proteinExistence type="predicted"/>
<accession>A0A255YJA3</accession>
<reference evidence="9 10" key="1">
    <citation type="submission" date="2017-07" db="EMBL/GenBank/DDBJ databases">
        <title>Sandarakinorhabdus cyanobacteriorum sp. nov., a novel bacterium isolated from cyanobacterial aggregates in a eutrophic lake.</title>
        <authorList>
            <person name="Cai H."/>
        </authorList>
    </citation>
    <scope>NUCLEOTIDE SEQUENCE [LARGE SCALE GENOMIC DNA]</scope>
    <source>
        <strain evidence="9 10">TH057</strain>
    </source>
</reference>
<feature type="transmembrane region" description="Helical" evidence="7">
    <location>
        <begin position="41"/>
        <end position="59"/>
    </location>
</feature>
<protein>
    <submittedName>
        <fullName evidence="9">Potassium transporter Kef</fullName>
    </submittedName>
</protein>
<evidence type="ECO:0000313" key="9">
    <source>
        <dbReference type="EMBL" id="OYQ29268.1"/>
    </source>
</evidence>
<evidence type="ECO:0000259" key="8">
    <source>
        <dbReference type="Pfam" id="PF00999"/>
    </source>
</evidence>
<dbReference type="PANTHER" id="PTHR32468:SF0">
    <property type="entry name" value="K(+)_H(+) ANTIPORTER 1"/>
    <property type="match status" value="1"/>
</dbReference>
<feature type="transmembrane region" description="Helical" evidence="7">
    <location>
        <begin position="143"/>
        <end position="164"/>
    </location>
</feature>
<comment type="caution">
    <text evidence="9">The sequence shown here is derived from an EMBL/GenBank/DDBJ whole genome shotgun (WGS) entry which is preliminary data.</text>
</comment>
<organism evidence="9 10">
    <name type="scientific">Sandarakinorhabdus cyanobacteriorum</name>
    <dbReference type="NCBI Taxonomy" id="1981098"/>
    <lineage>
        <taxon>Bacteria</taxon>
        <taxon>Pseudomonadati</taxon>
        <taxon>Pseudomonadota</taxon>
        <taxon>Alphaproteobacteria</taxon>
        <taxon>Sphingomonadales</taxon>
        <taxon>Sphingosinicellaceae</taxon>
        <taxon>Sandarakinorhabdus</taxon>
    </lineage>
</organism>
<feature type="transmembrane region" description="Helical" evidence="7">
    <location>
        <begin position="208"/>
        <end position="227"/>
    </location>
</feature>
<dbReference type="Proteomes" id="UP000216991">
    <property type="component" value="Unassembled WGS sequence"/>
</dbReference>
<dbReference type="InterPro" id="IPR038770">
    <property type="entry name" value="Na+/solute_symporter_sf"/>
</dbReference>
<dbReference type="GO" id="GO:0016020">
    <property type="term" value="C:membrane"/>
    <property type="evidence" value="ECO:0007669"/>
    <property type="project" value="UniProtKB-SubCell"/>
</dbReference>
<sequence length="425" mass="43784">MTTGVHANEDLLFSVLIQLIIMIGAARALNIVARRLGQPGAVGEIIAGLMLGPSLLGALAPDLSISLFGASPAPAITIISQIGLTLLMFQIGSEFEFGHLESPQHRKGAALIAAASVLVPLAGGLALGWITAPILAPGIDPTLYALFFGNALAITALPILGRILAQFGLTDKPVGVVAISAAAVNDVAGWVMLASISALAAARFSGGALALQLAGIGTLLVLARFVLAPLASRLVAAFPTTGGRIDPTLMAAMLALVFGLAICTYKLGIFAIFGGFLGGLIMHRHTGFVAAWKGQVGGFVLVFFLPVFFTYTGLRTNLLGLGPEDLSWLAVVLAVAILAKILPVYGAARLAGYTPAESAVLGSLMNTRALMELIVLNIGRDLGVIPPNVFTMLVVMAVVTTIMAGPLLKSLLPRTGHIIPRGVEA</sequence>
<keyword evidence="5" id="KW-0406">Ion transport</keyword>
<keyword evidence="3 7" id="KW-0812">Transmembrane</keyword>
<feature type="transmembrane region" description="Helical" evidence="7">
    <location>
        <begin position="65"/>
        <end position="89"/>
    </location>
</feature>
<keyword evidence="6 7" id="KW-0472">Membrane</keyword>
<feature type="transmembrane region" description="Helical" evidence="7">
    <location>
        <begin position="248"/>
        <end position="276"/>
    </location>
</feature>
<evidence type="ECO:0000256" key="5">
    <source>
        <dbReference type="ARBA" id="ARBA00023065"/>
    </source>
</evidence>
<dbReference type="OrthoDB" id="9793589at2"/>
<dbReference type="EMBL" id="NOXT01000106">
    <property type="protein sequence ID" value="OYQ29268.1"/>
    <property type="molecule type" value="Genomic_DNA"/>
</dbReference>
<evidence type="ECO:0000256" key="7">
    <source>
        <dbReference type="SAM" id="Phobius"/>
    </source>
</evidence>
<feature type="transmembrane region" description="Helical" evidence="7">
    <location>
        <begin position="326"/>
        <end position="348"/>
    </location>
</feature>
<feature type="transmembrane region" description="Helical" evidence="7">
    <location>
        <begin position="110"/>
        <end position="131"/>
    </location>
</feature>
<dbReference type="GO" id="GO:0015297">
    <property type="term" value="F:antiporter activity"/>
    <property type="evidence" value="ECO:0007669"/>
    <property type="project" value="InterPro"/>
</dbReference>
<keyword evidence="4 7" id="KW-1133">Transmembrane helix</keyword>
<dbReference type="GO" id="GO:1902600">
    <property type="term" value="P:proton transmembrane transport"/>
    <property type="evidence" value="ECO:0007669"/>
    <property type="project" value="InterPro"/>
</dbReference>
<dbReference type="PANTHER" id="PTHR32468">
    <property type="entry name" value="CATION/H + ANTIPORTER"/>
    <property type="match status" value="1"/>
</dbReference>
<evidence type="ECO:0000256" key="3">
    <source>
        <dbReference type="ARBA" id="ARBA00022692"/>
    </source>
</evidence>
<feature type="transmembrane region" description="Helical" evidence="7">
    <location>
        <begin position="389"/>
        <end position="408"/>
    </location>
</feature>
<keyword evidence="2" id="KW-0813">Transport</keyword>
<feature type="transmembrane region" description="Helical" evidence="7">
    <location>
        <begin position="12"/>
        <end position="29"/>
    </location>
</feature>
<feature type="transmembrane region" description="Helical" evidence="7">
    <location>
        <begin position="296"/>
        <end position="314"/>
    </location>
</feature>
<dbReference type="Pfam" id="PF00999">
    <property type="entry name" value="Na_H_Exchanger"/>
    <property type="match status" value="1"/>
</dbReference>